<name>A0A371EMN1_MUCPR</name>
<dbReference type="AlphaFoldDB" id="A0A371EMN1"/>
<evidence type="ECO:0000313" key="3">
    <source>
        <dbReference type="Proteomes" id="UP000257109"/>
    </source>
</evidence>
<reference evidence="2" key="1">
    <citation type="submission" date="2018-05" db="EMBL/GenBank/DDBJ databases">
        <title>Draft genome of Mucuna pruriens seed.</title>
        <authorList>
            <person name="Nnadi N.E."/>
            <person name="Vos R."/>
            <person name="Hasami M.H."/>
            <person name="Devisetty U.K."/>
            <person name="Aguiy J.C."/>
        </authorList>
    </citation>
    <scope>NUCLEOTIDE SEQUENCE [LARGE SCALE GENOMIC DNA]</scope>
    <source>
        <strain evidence="2">JCA_2017</strain>
    </source>
</reference>
<accession>A0A371EMN1</accession>
<dbReference type="EMBL" id="QJKJ01013048">
    <property type="protein sequence ID" value="RDX67320.1"/>
    <property type="molecule type" value="Genomic_DNA"/>
</dbReference>
<dbReference type="Proteomes" id="UP000257109">
    <property type="component" value="Unassembled WGS sequence"/>
</dbReference>
<feature type="region of interest" description="Disordered" evidence="1">
    <location>
        <begin position="1"/>
        <end position="28"/>
    </location>
</feature>
<keyword evidence="3" id="KW-1185">Reference proteome</keyword>
<proteinExistence type="predicted"/>
<feature type="compositionally biased region" description="Basic and acidic residues" evidence="1">
    <location>
        <begin position="63"/>
        <end position="78"/>
    </location>
</feature>
<organism evidence="2 3">
    <name type="scientific">Mucuna pruriens</name>
    <name type="common">Velvet bean</name>
    <name type="synonym">Dolichos pruriens</name>
    <dbReference type="NCBI Taxonomy" id="157652"/>
    <lineage>
        <taxon>Eukaryota</taxon>
        <taxon>Viridiplantae</taxon>
        <taxon>Streptophyta</taxon>
        <taxon>Embryophyta</taxon>
        <taxon>Tracheophyta</taxon>
        <taxon>Spermatophyta</taxon>
        <taxon>Magnoliopsida</taxon>
        <taxon>eudicotyledons</taxon>
        <taxon>Gunneridae</taxon>
        <taxon>Pentapetalae</taxon>
        <taxon>rosids</taxon>
        <taxon>fabids</taxon>
        <taxon>Fabales</taxon>
        <taxon>Fabaceae</taxon>
        <taxon>Papilionoideae</taxon>
        <taxon>50 kb inversion clade</taxon>
        <taxon>NPAAA clade</taxon>
        <taxon>indigoferoid/millettioid clade</taxon>
        <taxon>Phaseoleae</taxon>
        <taxon>Mucuna</taxon>
    </lineage>
</organism>
<gene>
    <name evidence="2" type="ORF">CR513_53824</name>
</gene>
<evidence type="ECO:0000256" key="1">
    <source>
        <dbReference type="SAM" id="MobiDB-lite"/>
    </source>
</evidence>
<evidence type="ECO:0000313" key="2">
    <source>
        <dbReference type="EMBL" id="RDX67320.1"/>
    </source>
</evidence>
<feature type="non-terminal residue" evidence="2">
    <location>
        <position position="1"/>
    </location>
</feature>
<protein>
    <submittedName>
        <fullName evidence="2">Uncharacterized protein</fullName>
    </submittedName>
</protein>
<comment type="caution">
    <text evidence="2">The sequence shown here is derived from an EMBL/GenBank/DDBJ whole genome shotgun (WGS) entry which is preliminary data.</text>
</comment>
<feature type="compositionally biased region" description="Basic and acidic residues" evidence="1">
    <location>
        <begin position="8"/>
        <end position="26"/>
    </location>
</feature>
<feature type="region of interest" description="Disordered" evidence="1">
    <location>
        <begin position="63"/>
        <end position="82"/>
    </location>
</feature>
<sequence>MAKGMLESWEHGRGTIEDEARQKDCQSHGSIVEGLSGSWKRDEMVTKYGEEVIKVRRARQRHHWSERSAVKSSPKLEEYNGGIAGRGARQSIRAPMVLMRTLMENKIETLEWSITDMKVANLLAMNNFKEEIQQLLQ</sequence>